<dbReference type="Proteomes" id="UP000192578">
    <property type="component" value="Unassembled WGS sequence"/>
</dbReference>
<comment type="caution">
    <text evidence="1">The sequence shown here is derived from an EMBL/GenBank/DDBJ whole genome shotgun (WGS) entry which is preliminary data.</text>
</comment>
<dbReference type="EMBL" id="MTYJ01000020">
    <property type="protein sequence ID" value="OQV21976.1"/>
    <property type="molecule type" value="Genomic_DNA"/>
</dbReference>
<evidence type="ECO:0000313" key="2">
    <source>
        <dbReference type="Proteomes" id="UP000192578"/>
    </source>
</evidence>
<gene>
    <name evidence="1" type="ORF">BV898_04187</name>
</gene>
<sequence>MTCSAGYWERCIGLDSNAIKDVQTLTQGATTLLEVCDSPNLHAKAVLVMACAHNLTADNDTLSDISSSAVTGLALLLRNSAFPDVNRDSRPYLTIVRSVQALHHMCCTIQANSSRNQVKAIMLCSSEARDVIGRIKMAMWTAYGCQARLPSSLAAYFGRLIAADPVTGCDPTVCLPAFNFFTDLTAKLNDPALREDHVEALCREGESLKDCQAYFNKCIPKSVPDVHEVLRGSIQLHSICARDTSGQLLTLLQRMNVCDKKVNETTPIFQSCSNALSDALGRLASAYDGDVDSLPILKTGTSLLQLCCAFKTYDTCLGKTPEELCGVKDATPNRNMLNSIYTAFDCEKKFAACSAAQA</sequence>
<keyword evidence="2" id="KW-1185">Reference proteome</keyword>
<dbReference type="AlphaFoldDB" id="A0A1W0X3A8"/>
<name>A0A1W0X3A8_HYPEX</name>
<evidence type="ECO:0000313" key="1">
    <source>
        <dbReference type="EMBL" id="OQV21976.1"/>
    </source>
</evidence>
<reference evidence="2" key="1">
    <citation type="submission" date="2017-01" db="EMBL/GenBank/DDBJ databases">
        <title>Comparative genomics of anhydrobiosis in the tardigrade Hypsibius dujardini.</title>
        <authorList>
            <person name="Yoshida Y."/>
            <person name="Koutsovoulos G."/>
            <person name="Laetsch D."/>
            <person name="Stevens L."/>
            <person name="Kumar S."/>
            <person name="Horikawa D."/>
            <person name="Ishino K."/>
            <person name="Komine S."/>
            <person name="Tomita M."/>
            <person name="Blaxter M."/>
            <person name="Arakawa K."/>
        </authorList>
    </citation>
    <scope>NUCLEOTIDE SEQUENCE [LARGE SCALE GENOMIC DNA]</scope>
    <source>
        <strain evidence="2">Z151</strain>
    </source>
</reference>
<proteinExistence type="predicted"/>
<protein>
    <submittedName>
        <fullName evidence="1">Uncharacterized protein</fullName>
    </submittedName>
</protein>
<accession>A0A1W0X3A8</accession>
<organism evidence="1 2">
    <name type="scientific">Hypsibius exemplaris</name>
    <name type="common">Freshwater tardigrade</name>
    <dbReference type="NCBI Taxonomy" id="2072580"/>
    <lineage>
        <taxon>Eukaryota</taxon>
        <taxon>Metazoa</taxon>
        <taxon>Ecdysozoa</taxon>
        <taxon>Tardigrada</taxon>
        <taxon>Eutardigrada</taxon>
        <taxon>Parachela</taxon>
        <taxon>Hypsibioidea</taxon>
        <taxon>Hypsibiidae</taxon>
        <taxon>Hypsibius</taxon>
    </lineage>
</organism>